<dbReference type="EMBL" id="CP144526">
    <property type="protein sequence ID" value="WWC72196.1"/>
    <property type="molecule type" value="Genomic_DNA"/>
</dbReference>
<proteinExistence type="predicted"/>
<accession>A0A1B9I166</accession>
<organism evidence="2">
    <name type="scientific">Kwoniella pini CBS 10737</name>
    <dbReference type="NCBI Taxonomy" id="1296096"/>
    <lineage>
        <taxon>Eukaryota</taxon>
        <taxon>Fungi</taxon>
        <taxon>Dikarya</taxon>
        <taxon>Basidiomycota</taxon>
        <taxon>Agaricomycotina</taxon>
        <taxon>Tremellomycetes</taxon>
        <taxon>Tremellales</taxon>
        <taxon>Cryptococcaceae</taxon>
        <taxon>Kwoniella</taxon>
    </lineage>
</organism>
<sequence length="185" mass="21392">MSTTYNRSLSTTASSGDENKNEATSLTTNCKDQEVDYSDLDVPPFNPVCPYEEVLKNSLWFVEHEQNRETMASTVLGLMKKREQNGIQSVDSETALDILKLSTQTNNYVEWVWKNDKCKVAHLDEEQTILNHGVDSFCPSLKEEKPKLWDKWLKSRESSENKDETNLIQAQNSLINHYDKRDKKR</sequence>
<evidence type="ECO:0000313" key="4">
    <source>
        <dbReference type="Proteomes" id="UP000094020"/>
    </source>
</evidence>
<feature type="compositionally biased region" description="Polar residues" evidence="1">
    <location>
        <begin position="166"/>
        <end position="175"/>
    </location>
</feature>
<keyword evidence="4" id="KW-1185">Reference proteome</keyword>
<protein>
    <submittedName>
        <fullName evidence="2">Uncharacterized protein</fullName>
    </submittedName>
</protein>
<reference evidence="2" key="1">
    <citation type="submission" date="2013-07" db="EMBL/GenBank/DDBJ databases">
        <title>The Genome Sequence of Cryptococcus pinus CBS10737.</title>
        <authorList>
            <consortium name="The Broad Institute Genome Sequencing Platform"/>
            <person name="Cuomo C."/>
            <person name="Litvintseva A."/>
            <person name="Chen Y."/>
            <person name="Heitman J."/>
            <person name="Sun S."/>
            <person name="Springer D."/>
            <person name="Dromer F."/>
            <person name="Young S.K."/>
            <person name="Zeng Q."/>
            <person name="Gargeya S."/>
            <person name="Fitzgerald M."/>
            <person name="Abouelleil A."/>
            <person name="Alvarado L."/>
            <person name="Berlin A.M."/>
            <person name="Chapman S.B."/>
            <person name="Dewar J."/>
            <person name="Goldberg J."/>
            <person name="Griggs A."/>
            <person name="Gujja S."/>
            <person name="Hansen M."/>
            <person name="Howarth C."/>
            <person name="Imamovic A."/>
            <person name="Larimer J."/>
            <person name="McCowan C."/>
            <person name="Murphy C."/>
            <person name="Pearson M."/>
            <person name="Priest M."/>
            <person name="Roberts A."/>
            <person name="Saif S."/>
            <person name="Shea T."/>
            <person name="Sykes S."/>
            <person name="Wortman J."/>
            <person name="Nusbaum C."/>
            <person name="Birren B."/>
        </authorList>
    </citation>
    <scope>NUCLEOTIDE SEQUENCE [LARGE SCALE GENOMIC DNA]</scope>
    <source>
        <strain evidence="2">CBS 10737</strain>
    </source>
</reference>
<dbReference type="GeneID" id="30173350"/>
<reference evidence="2" key="3">
    <citation type="submission" date="2016-07" db="EMBL/GenBank/DDBJ databases">
        <title>Evolution of pathogenesis and genome organization in the Tremellales.</title>
        <authorList>
            <person name="Cuomo C."/>
            <person name="Litvintseva A."/>
            <person name="Heitman J."/>
            <person name="Chen Y."/>
            <person name="Sun S."/>
            <person name="Springer D."/>
            <person name="Dromer F."/>
            <person name="Young S."/>
            <person name="Zeng Q."/>
            <person name="Chapman S."/>
            <person name="Gujja S."/>
            <person name="Saif S."/>
            <person name="Birren B."/>
        </authorList>
    </citation>
    <scope>NUCLEOTIDE SEQUENCE</scope>
    <source>
        <strain evidence="2">CBS 10737</strain>
    </source>
</reference>
<dbReference type="KEGG" id="kpin:30173350"/>
<reference evidence="3" key="4">
    <citation type="submission" date="2024-02" db="EMBL/GenBank/DDBJ databases">
        <title>Comparative genomics of Cryptococcus and Kwoniella reveals pathogenesis evolution and contrasting modes of karyotype evolution via chromosome fusion or intercentromeric recombination.</title>
        <authorList>
            <person name="Coelho M.A."/>
            <person name="David-Palma M."/>
            <person name="Shea T."/>
            <person name="Bowers K."/>
            <person name="McGinley-Smith S."/>
            <person name="Mohammad A.W."/>
            <person name="Gnirke A."/>
            <person name="Yurkov A.M."/>
            <person name="Nowrousian M."/>
            <person name="Sun S."/>
            <person name="Cuomo C.A."/>
            <person name="Heitman J."/>
        </authorList>
    </citation>
    <scope>NUCLEOTIDE SEQUENCE</scope>
    <source>
        <strain evidence="3">CBS 10737</strain>
    </source>
</reference>
<reference evidence="3" key="2">
    <citation type="submission" date="2013-07" db="EMBL/GenBank/DDBJ databases">
        <authorList>
            <consortium name="The Broad Institute Genome Sequencing Platform"/>
            <person name="Cuomo C."/>
            <person name="Litvintseva A."/>
            <person name="Chen Y."/>
            <person name="Heitman J."/>
            <person name="Sun S."/>
            <person name="Springer D."/>
            <person name="Dromer F."/>
            <person name="Young S.K."/>
            <person name="Zeng Q."/>
            <person name="Gargeya S."/>
            <person name="Fitzgerald M."/>
            <person name="Abouelleil A."/>
            <person name="Alvarado L."/>
            <person name="Berlin A.M."/>
            <person name="Chapman S.B."/>
            <person name="Dewar J."/>
            <person name="Goldberg J."/>
            <person name="Griggs A."/>
            <person name="Gujja S."/>
            <person name="Hansen M."/>
            <person name="Howarth C."/>
            <person name="Imamovic A."/>
            <person name="Larimer J."/>
            <person name="McCowan C."/>
            <person name="Murphy C."/>
            <person name="Pearson M."/>
            <person name="Priest M."/>
            <person name="Roberts A."/>
            <person name="Saif S."/>
            <person name="Shea T."/>
            <person name="Sykes S."/>
            <person name="Wortman J."/>
            <person name="Nusbaum C."/>
            <person name="Birren B."/>
        </authorList>
    </citation>
    <scope>NUCLEOTIDE SEQUENCE</scope>
    <source>
        <strain evidence="3">CBS 10737</strain>
    </source>
</reference>
<dbReference type="AlphaFoldDB" id="A0A1B9I166"/>
<feature type="compositionally biased region" description="Basic and acidic residues" evidence="1">
    <location>
        <begin position="155"/>
        <end position="165"/>
    </location>
</feature>
<feature type="region of interest" description="Disordered" evidence="1">
    <location>
        <begin position="155"/>
        <end position="185"/>
    </location>
</feature>
<name>A0A1B9I166_9TREE</name>
<dbReference type="RefSeq" id="XP_019010511.1">
    <property type="nucleotide sequence ID" value="XM_019156709.1"/>
</dbReference>
<evidence type="ECO:0000313" key="2">
    <source>
        <dbReference type="EMBL" id="OCF49292.1"/>
    </source>
</evidence>
<evidence type="ECO:0000256" key="1">
    <source>
        <dbReference type="SAM" id="MobiDB-lite"/>
    </source>
</evidence>
<feature type="region of interest" description="Disordered" evidence="1">
    <location>
        <begin position="1"/>
        <end position="27"/>
    </location>
</feature>
<dbReference type="Proteomes" id="UP000094020">
    <property type="component" value="Chromosome 8"/>
</dbReference>
<evidence type="ECO:0000313" key="3">
    <source>
        <dbReference type="EMBL" id="WWC72196.1"/>
    </source>
</evidence>
<dbReference type="EMBL" id="KI894012">
    <property type="protein sequence ID" value="OCF49292.1"/>
    <property type="molecule type" value="Genomic_DNA"/>
</dbReference>
<gene>
    <name evidence="2" type="ORF">I206_04981</name>
    <name evidence="3" type="ORF">I206_106156</name>
</gene>